<dbReference type="AlphaFoldDB" id="A0A9D5GWT3"/>
<gene>
    <name evidence="2" type="ORF">KIW84_012773</name>
</gene>
<accession>A0A9D5GWT3</accession>
<evidence type="ECO:0000313" key="3">
    <source>
        <dbReference type="Proteomes" id="UP001058974"/>
    </source>
</evidence>
<dbReference type="EMBL" id="JAMSHJ010000001">
    <property type="protein sequence ID" value="KAI5444271.1"/>
    <property type="molecule type" value="Genomic_DNA"/>
</dbReference>
<evidence type="ECO:0000256" key="1">
    <source>
        <dbReference type="SAM" id="MobiDB-lite"/>
    </source>
</evidence>
<feature type="region of interest" description="Disordered" evidence="1">
    <location>
        <begin position="35"/>
        <end position="70"/>
    </location>
</feature>
<sequence length="70" mass="7795">MIINLRLNPPINRDIEWLSSILVYSTSFGRRLGYNSPQCPKPKKENQSGGKVFALSGSETSADDRLIRGT</sequence>
<dbReference type="Gramene" id="Psat01G0277300-T1">
    <property type="protein sequence ID" value="KAI5444271.1"/>
    <property type="gene ID" value="KIW84_012773"/>
</dbReference>
<keyword evidence="3" id="KW-1185">Reference proteome</keyword>
<name>A0A9D5GWT3_PEA</name>
<dbReference type="Proteomes" id="UP001058974">
    <property type="component" value="Chromosome 1"/>
</dbReference>
<organism evidence="2 3">
    <name type="scientific">Pisum sativum</name>
    <name type="common">Garden pea</name>
    <name type="synonym">Lathyrus oleraceus</name>
    <dbReference type="NCBI Taxonomy" id="3888"/>
    <lineage>
        <taxon>Eukaryota</taxon>
        <taxon>Viridiplantae</taxon>
        <taxon>Streptophyta</taxon>
        <taxon>Embryophyta</taxon>
        <taxon>Tracheophyta</taxon>
        <taxon>Spermatophyta</taxon>
        <taxon>Magnoliopsida</taxon>
        <taxon>eudicotyledons</taxon>
        <taxon>Gunneridae</taxon>
        <taxon>Pentapetalae</taxon>
        <taxon>rosids</taxon>
        <taxon>fabids</taxon>
        <taxon>Fabales</taxon>
        <taxon>Fabaceae</taxon>
        <taxon>Papilionoideae</taxon>
        <taxon>50 kb inversion clade</taxon>
        <taxon>NPAAA clade</taxon>
        <taxon>Hologalegina</taxon>
        <taxon>IRL clade</taxon>
        <taxon>Fabeae</taxon>
        <taxon>Lathyrus</taxon>
    </lineage>
</organism>
<proteinExistence type="predicted"/>
<evidence type="ECO:0000313" key="2">
    <source>
        <dbReference type="EMBL" id="KAI5444271.1"/>
    </source>
</evidence>
<protein>
    <submittedName>
        <fullName evidence="2">Uncharacterized protein</fullName>
    </submittedName>
</protein>
<comment type="caution">
    <text evidence="2">The sequence shown here is derived from an EMBL/GenBank/DDBJ whole genome shotgun (WGS) entry which is preliminary data.</text>
</comment>
<reference evidence="2 3" key="1">
    <citation type="journal article" date="2022" name="Nat. Genet.">
        <title>Improved pea reference genome and pan-genome highlight genomic features and evolutionary characteristics.</title>
        <authorList>
            <person name="Yang T."/>
            <person name="Liu R."/>
            <person name="Luo Y."/>
            <person name="Hu S."/>
            <person name="Wang D."/>
            <person name="Wang C."/>
            <person name="Pandey M.K."/>
            <person name="Ge S."/>
            <person name="Xu Q."/>
            <person name="Li N."/>
            <person name="Li G."/>
            <person name="Huang Y."/>
            <person name="Saxena R.K."/>
            <person name="Ji Y."/>
            <person name="Li M."/>
            <person name="Yan X."/>
            <person name="He Y."/>
            <person name="Liu Y."/>
            <person name="Wang X."/>
            <person name="Xiang C."/>
            <person name="Varshney R.K."/>
            <person name="Ding H."/>
            <person name="Gao S."/>
            <person name="Zong X."/>
        </authorList>
    </citation>
    <scope>NUCLEOTIDE SEQUENCE [LARGE SCALE GENOMIC DNA]</scope>
    <source>
        <strain evidence="2 3">cv. Zhongwan 6</strain>
    </source>
</reference>